<dbReference type="PANTHER" id="PTHR11011">
    <property type="entry name" value="MALE STERILITY PROTEIN 2-RELATED"/>
    <property type="match status" value="1"/>
</dbReference>
<evidence type="ECO:0000256" key="2">
    <source>
        <dbReference type="ARBA" id="ARBA00022516"/>
    </source>
</evidence>
<evidence type="ECO:0000259" key="6">
    <source>
        <dbReference type="Pfam" id="PF07993"/>
    </source>
</evidence>
<name>A0A7I8KHZ6_SPIIN</name>
<dbReference type="GO" id="GO:0080019">
    <property type="term" value="F:alcohol-forming very long-chain fatty acyl-CoA reductase activity"/>
    <property type="evidence" value="ECO:0007669"/>
    <property type="project" value="InterPro"/>
</dbReference>
<dbReference type="InterPro" id="IPR013120">
    <property type="entry name" value="FAR_NAD-bd"/>
</dbReference>
<dbReference type="InterPro" id="IPR026055">
    <property type="entry name" value="FAR"/>
</dbReference>
<dbReference type="Pfam" id="PF03015">
    <property type="entry name" value="Sterile"/>
    <property type="match status" value="1"/>
</dbReference>
<evidence type="ECO:0000256" key="1">
    <source>
        <dbReference type="ARBA" id="ARBA00005928"/>
    </source>
</evidence>
<comment type="similarity">
    <text evidence="1 4">Belongs to the fatty acyl-CoA reductase family.</text>
</comment>
<evidence type="ECO:0000256" key="3">
    <source>
        <dbReference type="ARBA" id="ARBA00023098"/>
    </source>
</evidence>
<keyword evidence="8" id="KW-1185">Reference proteome</keyword>
<sequence>MDGTSDRMLRFLKDKSILVTGSTGFLAKIFVEKVLRVQPNVKKLFLLVRAPDAKSASHRLHDEVTGKKVFGVLRQQYEKGFSAFVSEKISPVAGDIACENLGIEDRDLRELLCREVDVVLNVAATTNFFERYDVALKANVLGAKHALDFAKRCEKLQLFLHVSTAYVCGSRGGLILEERLRMGESLNGAPGLDVDAEVRLVEETLEELRSGESTEKTEKVSMKELGMKRARFFGWPNTYVFTKALGEMMIGQQRGDTPVVIIRPTIITSTHREPFPGWVEGTRTIDSLVIGYAEGNLACFLGDLSLTVDVIPGDMVVNAMIIAMEVHANQRSEFIYHVGSSVSNPLTYARLKDYGYRYFLENPRVGKDGKIIKTRDILLFTTITSFRRYMALRYWLPLEGLRLVNAALCGVFSQLYDRLSRKYKFVMHLVDLYEPYAFFKGCFDDLNLVRLRAAAGDDHGGGGLFDFDPKSIDWNHYFSTVHFPGVVKYVLK</sequence>
<reference evidence="7" key="1">
    <citation type="submission" date="2020-02" db="EMBL/GenBank/DDBJ databases">
        <authorList>
            <person name="Scholz U."/>
            <person name="Mascher M."/>
            <person name="Fiebig A."/>
        </authorList>
    </citation>
    <scope>NUCLEOTIDE SEQUENCE</scope>
</reference>
<comment type="catalytic activity">
    <reaction evidence="4">
        <text>a long-chain fatty acyl-CoA + 2 NADPH + 2 H(+) = a long-chain primary fatty alcohol + 2 NADP(+) + CoA</text>
        <dbReference type="Rhea" id="RHEA:52716"/>
        <dbReference type="ChEBI" id="CHEBI:15378"/>
        <dbReference type="ChEBI" id="CHEBI:57287"/>
        <dbReference type="ChEBI" id="CHEBI:57783"/>
        <dbReference type="ChEBI" id="CHEBI:58349"/>
        <dbReference type="ChEBI" id="CHEBI:77396"/>
        <dbReference type="ChEBI" id="CHEBI:83139"/>
        <dbReference type="EC" id="1.2.1.84"/>
    </reaction>
</comment>
<dbReference type="CDD" id="cd05236">
    <property type="entry name" value="FAR-N_SDR_e"/>
    <property type="match status" value="1"/>
</dbReference>
<dbReference type="EC" id="1.2.1.84" evidence="4"/>
<dbReference type="InterPro" id="IPR036291">
    <property type="entry name" value="NAD(P)-bd_dom_sf"/>
</dbReference>
<keyword evidence="4" id="KW-0521">NADP</keyword>
<dbReference type="AlphaFoldDB" id="A0A7I8KHZ6"/>
<dbReference type="Pfam" id="PF07993">
    <property type="entry name" value="NAD_binding_4"/>
    <property type="match status" value="1"/>
</dbReference>
<dbReference type="GO" id="GO:0102965">
    <property type="term" value="F:alcohol-forming long-chain fatty acyl-CoA reductase activity"/>
    <property type="evidence" value="ECO:0007669"/>
    <property type="project" value="UniProtKB-EC"/>
</dbReference>
<dbReference type="InterPro" id="IPR033640">
    <property type="entry name" value="FAR_C"/>
</dbReference>
<keyword evidence="3 4" id="KW-0443">Lipid metabolism</keyword>
<proteinExistence type="inferred from homology"/>
<organism evidence="7 8">
    <name type="scientific">Spirodela intermedia</name>
    <name type="common">Intermediate duckweed</name>
    <dbReference type="NCBI Taxonomy" id="51605"/>
    <lineage>
        <taxon>Eukaryota</taxon>
        <taxon>Viridiplantae</taxon>
        <taxon>Streptophyta</taxon>
        <taxon>Embryophyta</taxon>
        <taxon>Tracheophyta</taxon>
        <taxon>Spermatophyta</taxon>
        <taxon>Magnoliopsida</taxon>
        <taxon>Liliopsida</taxon>
        <taxon>Araceae</taxon>
        <taxon>Lemnoideae</taxon>
        <taxon>Spirodela</taxon>
    </lineage>
</organism>
<evidence type="ECO:0000313" key="8">
    <source>
        <dbReference type="Proteomes" id="UP000663760"/>
    </source>
</evidence>
<evidence type="ECO:0000259" key="5">
    <source>
        <dbReference type="Pfam" id="PF03015"/>
    </source>
</evidence>
<dbReference type="GO" id="GO:0010345">
    <property type="term" value="P:suberin biosynthetic process"/>
    <property type="evidence" value="ECO:0007669"/>
    <property type="project" value="TreeGrafter"/>
</dbReference>
<feature type="domain" description="Thioester reductase (TE)" evidence="6">
    <location>
        <begin position="19"/>
        <end position="320"/>
    </location>
</feature>
<evidence type="ECO:0000313" key="7">
    <source>
        <dbReference type="EMBL" id="CAA7397062.1"/>
    </source>
</evidence>
<keyword evidence="4" id="KW-0560">Oxidoreductase</keyword>
<evidence type="ECO:0000256" key="4">
    <source>
        <dbReference type="RuleBase" id="RU363097"/>
    </source>
</evidence>
<accession>A0A7I8KHZ6</accession>
<dbReference type="OrthoDB" id="429813at2759"/>
<dbReference type="CDD" id="cd09071">
    <property type="entry name" value="FAR_C"/>
    <property type="match status" value="1"/>
</dbReference>
<feature type="domain" description="Fatty acyl-CoA reductase C-terminal" evidence="5">
    <location>
        <begin position="394"/>
        <end position="492"/>
    </location>
</feature>
<dbReference type="Gene3D" id="3.40.50.720">
    <property type="entry name" value="NAD(P)-binding Rossmann-like Domain"/>
    <property type="match status" value="1"/>
</dbReference>
<protein>
    <recommendedName>
        <fullName evidence="4">Fatty acyl-CoA reductase</fullName>
        <ecNumber evidence="4">1.2.1.84</ecNumber>
    </recommendedName>
</protein>
<dbReference type="PANTHER" id="PTHR11011:SF99">
    <property type="entry name" value="FATTY ACYL-COA REDUCTASE 3"/>
    <property type="match status" value="1"/>
</dbReference>
<gene>
    <name evidence="7" type="ORF">SI8410_05007725</name>
</gene>
<keyword evidence="2 4" id="KW-0444">Lipid biosynthesis</keyword>
<dbReference type="Proteomes" id="UP000663760">
    <property type="component" value="Chromosome 5"/>
</dbReference>
<comment type="function">
    <text evidence="4">Catalyzes the reduction of fatty acyl-CoA to fatty alcohols.</text>
</comment>
<dbReference type="GO" id="GO:0035336">
    <property type="term" value="P:long-chain fatty-acyl-CoA metabolic process"/>
    <property type="evidence" value="ECO:0007669"/>
    <property type="project" value="TreeGrafter"/>
</dbReference>
<dbReference type="SUPFAM" id="SSF51735">
    <property type="entry name" value="NAD(P)-binding Rossmann-fold domains"/>
    <property type="match status" value="1"/>
</dbReference>
<dbReference type="EMBL" id="LR746268">
    <property type="protein sequence ID" value="CAA7397062.1"/>
    <property type="molecule type" value="Genomic_DNA"/>
</dbReference>